<accession>A0ABP4IX94</accession>
<sequence>MLATPRTTPTPTVTGRSYARRVASLTSGSGRMSAGAWVAEARGVERRRRAVACRIGRLTGTRAPRWAGEIGEREWRTILAVGVAALADSAASSRIASEEKRTCTTCGTRLNRANGGTVCSPCLASAAPESAEQAPVGARPAPDMGHLADTAREVAPHLAGGTSGGVVDRTRNGRVEALVDEMLAAQPAGALVLVGEDERRLVERWSPFRGGPRHVVRCADGSRRYGTGELAPEH</sequence>
<dbReference type="RefSeq" id="WP_344338452.1">
    <property type="nucleotide sequence ID" value="NZ_BAAAKJ010000239.1"/>
</dbReference>
<gene>
    <name evidence="1" type="ORF">GCM10009639_43830</name>
</gene>
<reference evidence="2" key="1">
    <citation type="journal article" date="2019" name="Int. J. Syst. Evol. Microbiol.">
        <title>The Global Catalogue of Microorganisms (GCM) 10K type strain sequencing project: providing services to taxonomists for standard genome sequencing and annotation.</title>
        <authorList>
            <consortium name="The Broad Institute Genomics Platform"/>
            <consortium name="The Broad Institute Genome Sequencing Center for Infectious Disease"/>
            <person name="Wu L."/>
            <person name="Ma J."/>
        </authorList>
    </citation>
    <scope>NUCLEOTIDE SEQUENCE [LARGE SCALE GENOMIC DNA]</scope>
    <source>
        <strain evidence="2">JCM 12393</strain>
    </source>
</reference>
<protein>
    <submittedName>
        <fullName evidence="1">Uncharacterized protein</fullName>
    </submittedName>
</protein>
<evidence type="ECO:0000313" key="1">
    <source>
        <dbReference type="EMBL" id="GAA1401487.1"/>
    </source>
</evidence>
<keyword evidence="2" id="KW-1185">Reference proteome</keyword>
<dbReference type="Proteomes" id="UP001499863">
    <property type="component" value="Unassembled WGS sequence"/>
</dbReference>
<name>A0ABP4IX94_9ACTN</name>
<organism evidence="1 2">
    <name type="scientific">Kitasatospora putterlickiae</name>
    <dbReference type="NCBI Taxonomy" id="221725"/>
    <lineage>
        <taxon>Bacteria</taxon>
        <taxon>Bacillati</taxon>
        <taxon>Actinomycetota</taxon>
        <taxon>Actinomycetes</taxon>
        <taxon>Kitasatosporales</taxon>
        <taxon>Streptomycetaceae</taxon>
        <taxon>Kitasatospora</taxon>
    </lineage>
</organism>
<proteinExistence type="predicted"/>
<comment type="caution">
    <text evidence="1">The sequence shown here is derived from an EMBL/GenBank/DDBJ whole genome shotgun (WGS) entry which is preliminary data.</text>
</comment>
<evidence type="ECO:0000313" key="2">
    <source>
        <dbReference type="Proteomes" id="UP001499863"/>
    </source>
</evidence>
<dbReference type="EMBL" id="BAAAKJ010000239">
    <property type="protein sequence ID" value="GAA1401487.1"/>
    <property type="molecule type" value="Genomic_DNA"/>
</dbReference>